<dbReference type="PANTHER" id="PTHR44591">
    <property type="entry name" value="STRESS RESPONSE REGULATOR PROTEIN 1"/>
    <property type="match status" value="1"/>
</dbReference>
<dbReference type="SUPFAM" id="SSF52172">
    <property type="entry name" value="CheY-like"/>
    <property type="match status" value="1"/>
</dbReference>
<accession>A0A0T5YXT9</accession>
<keyword evidence="1 2" id="KW-0597">Phosphoprotein</keyword>
<name>A0A0T5YXT9_9GAMM</name>
<dbReference type="InterPro" id="IPR050595">
    <property type="entry name" value="Bact_response_regulator"/>
</dbReference>
<protein>
    <submittedName>
        <fullName evidence="4">Response regulator receiver domain</fullName>
    </submittedName>
    <submittedName>
        <fullName evidence="5">Two-component system, response regulator, stage 0 sporulation protein F</fullName>
    </submittedName>
</protein>
<reference evidence="6 7" key="1">
    <citation type="submission" date="2015-11" db="EMBL/GenBank/DDBJ databases">
        <title>The genome of Candidatus Endoriftia persephone in Ridgeia piscesae and population structure of the North Eastern Pacific vestimentiferan symbionts.</title>
        <authorList>
            <person name="Perez M."/>
            <person name="Juniper K.S."/>
        </authorList>
    </citation>
    <scope>NUCLEOTIDE SEQUENCE [LARGE SCALE GENOMIC DNA]</scope>
    <source>
        <strain evidence="5">Ind10</strain>
        <strain evidence="4">Ind11</strain>
    </source>
</reference>
<dbReference type="EMBL" id="LDXT01000080">
    <property type="protein sequence ID" value="KRT55400.1"/>
    <property type="molecule type" value="Genomic_DNA"/>
</dbReference>
<organism evidence="4 7">
    <name type="scientific">endosymbiont of Ridgeia piscesae</name>
    <dbReference type="NCBI Taxonomy" id="54398"/>
    <lineage>
        <taxon>Bacteria</taxon>
        <taxon>Pseudomonadati</taxon>
        <taxon>Pseudomonadota</taxon>
        <taxon>Gammaproteobacteria</taxon>
        <taxon>sulfur-oxidizing symbionts</taxon>
    </lineage>
</organism>
<dbReference type="PANTHER" id="PTHR44591:SF3">
    <property type="entry name" value="RESPONSE REGULATORY DOMAIN-CONTAINING PROTEIN"/>
    <property type="match status" value="1"/>
</dbReference>
<feature type="modified residue" description="4-aspartylphosphate" evidence="2">
    <location>
        <position position="53"/>
    </location>
</feature>
<comment type="caution">
    <text evidence="4">The sequence shown here is derived from an EMBL/GenBank/DDBJ whole genome shotgun (WGS) entry which is preliminary data.</text>
</comment>
<dbReference type="RefSeq" id="WP_005959762.1">
    <property type="nucleotide sequence ID" value="NZ_KQ556880.1"/>
</dbReference>
<dbReference type="AlphaFoldDB" id="A0A0T5YXT9"/>
<dbReference type="Proteomes" id="UP000051634">
    <property type="component" value="Unassembled WGS sequence"/>
</dbReference>
<evidence type="ECO:0000313" key="7">
    <source>
        <dbReference type="Proteomes" id="UP000051634"/>
    </source>
</evidence>
<evidence type="ECO:0000313" key="4">
    <source>
        <dbReference type="EMBL" id="KRT55400.1"/>
    </source>
</evidence>
<evidence type="ECO:0000313" key="6">
    <source>
        <dbReference type="Proteomes" id="UP000051276"/>
    </source>
</evidence>
<dbReference type="Gene3D" id="3.40.50.2300">
    <property type="match status" value="1"/>
</dbReference>
<dbReference type="GO" id="GO:0000160">
    <property type="term" value="P:phosphorelay signal transduction system"/>
    <property type="evidence" value="ECO:0007669"/>
    <property type="project" value="InterPro"/>
</dbReference>
<dbReference type="SMART" id="SM00448">
    <property type="entry name" value="REC"/>
    <property type="match status" value="1"/>
</dbReference>
<feature type="domain" description="Response regulatory" evidence="3">
    <location>
        <begin position="4"/>
        <end position="122"/>
    </location>
</feature>
<evidence type="ECO:0000256" key="1">
    <source>
        <dbReference type="ARBA" id="ARBA00022553"/>
    </source>
</evidence>
<keyword evidence="7" id="KW-1185">Reference proteome</keyword>
<evidence type="ECO:0000256" key="2">
    <source>
        <dbReference type="PROSITE-ProRule" id="PRU00169"/>
    </source>
</evidence>
<evidence type="ECO:0000313" key="5">
    <source>
        <dbReference type="EMBL" id="KRT59766.1"/>
    </source>
</evidence>
<dbReference type="EMBL" id="LMXI01000095">
    <property type="protein sequence ID" value="KRT59766.1"/>
    <property type="molecule type" value="Genomic_DNA"/>
</dbReference>
<gene>
    <name evidence="4" type="ORF">Ga0074115_11762</name>
    <name evidence="5" type="ORF">Ga0076813_15992</name>
</gene>
<dbReference type="Pfam" id="PF00072">
    <property type="entry name" value="Response_reg"/>
    <property type="match status" value="1"/>
</dbReference>
<dbReference type="OrthoDB" id="281471at2"/>
<dbReference type="InterPro" id="IPR011006">
    <property type="entry name" value="CheY-like_superfamily"/>
</dbReference>
<dbReference type="InterPro" id="IPR001789">
    <property type="entry name" value="Sig_transdc_resp-reg_receiver"/>
</dbReference>
<sequence>MSKQILIIDDDAAVREAFELALEETGYEVSSAAGGAAGIDQVKQRVPDFIFLDLKMPGMDGVETLRRIRQGMAPDIPIYIVTAFMPEFLQELAAAAKEGLQFGLGQKPLSGEQIRLIVQGVLEQAQSY</sequence>
<dbReference type="PROSITE" id="PS50110">
    <property type="entry name" value="RESPONSE_REGULATORY"/>
    <property type="match status" value="1"/>
</dbReference>
<dbReference type="STRING" id="54398.Ga0074115_11762"/>
<proteinExistence type="predicted"/>
<dbReference type="Proteomes" id="UP000051276">
    <property type="component" value="Unassembled WGS sequence"/>
</dbReference>
<evidence type="ECO:0000259" key="3">
    <source>
        <dbReference type="PROSITE" id="PS50110"/>
    </source>
</evidence>